<evidence type="ECO:0000313" key="2">
    <source>
        <dbReference type="EMBL" id="OEJ68593.1"/>
    </source>
</evidence>
<name>A0A1E5QA90_9PROT</name>
<evidence type="ECO:0000313" key="3">
    <source>
        <dbReference type="Proteomes" id="UP000095347"/>
    </source>
</evidence>
<accession>A0A1E5QA90</accession>
<proteinExistence type="predicted"/>
<dbReference type="EMBL" id="MCGG01000012">
    <property type="protein sequence ID" value="OEJ68593.1"/>
    <property type="molecule type" value="Genomic_DNA"/>
</dbReference>
<keyword evidence="1" id="KW-0472">Membrane</keyword>
<reference evidence="3" key="1">
    <citation type="submission" date="2016-07" db="EMBL/GenBank/DDBJ databases">
        <authorList>
            <person name="Florea S."/>
            <person name="Webb J.S."/>
            <person name="Jaromczyk J."/>
            <person name="Schardl C.L."/>
        </authorList>
    </citation>
    <scope>NUCLEOTIDE SEQUENCE [LARGE SCALE GENOMIC DNA]</scope>
    <source>
        <strain evidence="3">MV-1</strain>
    </source>
</reference>
<protein>
    <submittedName>
        <fullName evidence="2">Uncharacterized protein</fullName>
    </submittedName>
</protein>
<comment type="caution">
    <text evidence="2">The sequence shown here is derived from an EMBL/GenBank/DDBJ whole genome shotgun (WGS) entry which is preliminary data.</text>
</comment>
<keyword evidence="1" id="KW-0812">Transmembrane</keyword>
<keyword evidence="3" id="KW-1185">Reference proteome</keyword>
<organism evidence="2 3">
    <name type="scientific">Magnetovibrio blakemorei</name>
    <dbReference type="NCBI Taxonomy" id="28181"/>
    <lineage>
        <taxon>Bacteria</taxon>
        <taxon>Pseudomonadati</taxon>
        <taxon>Pseudomonadota</taxon>
        <taxon>Alphaproteobacteria</taxon>
        <taxon>Rhodospirillales</taxon>
        <taxon>Magnetovibrionaceae</taxon>
        <taxon>Magnetovibrio</taxon>
    </lineage>
</organism>
<evidence type="ECO:0000256" key="1">
    <source>
        <dbReference type="SAM" id="Phobius"/>
    </source>
</evidence>
<sequence length="74" mass="8360">MATNDKKYEESLKALGQFGAMVVVFFVAIYLAIYLNITYSPDAPWFIIVIIVGGYYIVPKAKSVMSMFDDKQPK</sequence>
<dbReference type="RefSeq" id="WP_069957111.1">
    <property type="nucleotide sequence ID" value="NZ_MCGG01000012.1"/>
</dbReference>
<gene>
    <name evidence="2" type="ORF">BEN30_00150</name>
</gene>
<keyword evidence="1" id="KW-1133">Transmembrane helix</keyword>
<dbReference type="Proteomes" id="UP000095347">
    <property type="component" value="Unassembled WGS sequence"/>
</dbReference>
<dbReference type="AlphaFoldDB" id="A0A1E5QA90"/>
<dbReference type="STRING" id="28181.BEN30_00150"/>
<feature type="transmembrane region" description="Helical" evidence="1">
    <location>
        <begin position="12"/>
        <end position="37"/>
    </location>
</feature>
<feature type="transmembrane region" description="Helical" evidence="1">
    <location>
        <begin position="43"/>
        <end position="58"/>
    </location>
</feature>